<name>A0A7I0IHM3_9LEPT</name>
<protein>
    <submittedName>
        <fullName evidence="1">Uncharacterized protein</fullName>
    </submittedName>
</protein>
<comment type="caution">
    <text evidence="1">The sequence shown here is derived from an EMBL/GenBank/DDBJ whole genome shotgun (WGS) entry which is preliminary data.</text>
</comment>
<accession>A0A7I0IHM3</accession>
<dbReference type="AlphaFoldDB" id="A0A7I0IHM3"/>
<organism evidence="1 2">
    <name type="scientific">Leptospira bouyouniensis</name>
    <dbReference type="NCBI Taxonomy" id="2484911"/>
    <lineage>
        <taxon>Bacteria</taxon>
        <taxon>Pseudomonadati</taxon>
        <taxon>Spirochaetota</taxon>
        <taxon>Spirochaetia</taxon>
        <taxon>Leptospirales</taxon>
        <taxon>Leptospiraceae</taxon>
        <taxon>Leptospira</taxon>
    </lineage>
</organism>
<reference evidence="1 2" key="1">
    <citation type="journal article" date="2019" name="PLoS Negl. Trop. Dis.">
        <title>Revisiting the worldwide diversity of Leptospira species in the environment.</title>
        <authorList>
            <person name="Vincent A.T."/>
            <person name="Schiettekatte O."/>
            <person name="Bourhy P."/>
            <person name="Veyrier F.J."/>
            <person name="Picardeau M."/>
        </authorList>
    </citation>
    <scope>NUCLEOTIDE SEQUENCE [LARGE SCALE GENOMIC DNA]</scope>
    <source>
        <strain evidence="1 2">201800273</strain>
    </source>
</reference>
<dbReference type="Proteomes" id="UP000297641">
    <property type="component" value="Unassembled WGS sequence"/>
</dbReference>
<dbReference type="EMBL" id="RQFT01000016">
    <property type="protein sequence ID" value="TGL01902.1"/>
    <property type="molecule type" value="Genomic_DNA"/>
</dbReference>
<gene>
    <name evidence="1" type="ORF">EHQ43_18540</name>
</gene>
<proteinExistence type="predicted"/>
<sequence>MNKVNIFIKSKKELDEFITSLTENPNNLDDLLDYFHNEYLEIKTTFTFFMEIYSEIELEDEIENHLRELVFKFYLSYNTINLIGNFKTQIYGNKLTLDDNSIAAILRIMLEIKLKIFFIFENLNNNINITQFRFNIWKYCDIKSSKKQLINFKQEKIQDENLEKIYSLIKSNVEYQKISRESKIAIKKGNWAKFHNGFLFPNSKANLSILASFWYSHFSNFIHTSFTSLNFKNNFISEKSRHQNKLIYYGMASFLGKEILILLNLIKNQALDKTNSMYNLNLIDKFKIWNLEIQNNKIFESELNDN</sequence>
<evidence type="ECO:0000313" key="1">
    <source>
        <dbReference type="EMBL" id="TGL01902.1"/>
    </source>
</evidence>
<evidence type="ECO:0000313" key="2">
    <source>
        <dbReference type="Proteomes" id="UP000297641"/>
    </source>
</evidence>
<dbReference type="RefSeq" id="WP_135771997.1">
    <property type="nucleotide sequence ID" value="NZ_RQFT01000016.1"/>
</dbReference>